<feature type="region of interest" description="Disordered" evidence="1">
    <location>
        <begin position="1"/>
        <end position="43"/>
    </location>
</feature>
<proteinExistence type="predicted"/>
<dbReference type="Proteomes" id="UP000326950">
    <property type="component" value="Unassembled WGS sequence"/>
</dbReference>
<accession>A0A5N6UA25</accession>
<feature type="compositionally biased region" description="Polar residues" evidence="1">
    <location>
        <begin position="10"/>
        <end position="30"/>
    </location>
</feature>
<dbReference type="AlphaFoldDB" id="A0A5N6UA25"/>
<keyword evidence="3" id="KW-1185">Reference proteome</keyword>
<dbReference type="OrthoDB" id="4463754at2759"/>
<sequence>MPFPAKDSCVDNTSSIYSRSPDSVKFTDQSAPGLPPIPNRERPEINPLDHAIALARGSTIALETTRVRLQRAKAARRLSLGELREEKLQQWERQESENRFYHTCLDIFCDLAATVINVAQTLSLQDMFEPEVSRVGDHRVLQAVQALRTALEQSREREARAEFEWKKQWNVPRVGAPSTRWI</sequence>
<reference evidence="2 3" key="1">
    <citation type="submission" date="2019-04" db="EMBL/GenBank/DDBJ databases">
        <title>Friends and foes A comparative genomics study of 23 Aspergillus species from section Flavi.</title>
        <authorList>
            <consortium name="DOE Joint Genome Institute"/>
            <person name="Kjaerbolling I."/>
            <person name="Vesth T."/>
            <person name="Frisvad J.C."/>
            <person name="Nybo J.L."/>
            <person name="Theobald S."/>
            <person name="Kildgaard S."/>
            <person name="Isbrandt T."/>
            <person name="Kuo A."/>
            <person name="Sato A."/>
            <person name="Lyhne E.K."/>
            <person name="Kogle M.E."/>
            <person name="Wiebenga A."/>
            <person name="Kun R.S."/>
            <person name="Lubbers R.J."/>
            <person name="Makela M.R."/>
            <person name="Barry K."/>
            <person name="Chovatia M."/>
            <person name="Clum A."/>
            <person name="Daum C."/>
            <person name="Haridas S."/>
            <person name="He G."/>
            <person name="LaButti K."/>
            <person name="Lipzen A."/>
            <person name="Mondo S."/>
            <person name="Riley R."/>
            <person name="Salamov A."/>
            <person name="Simmons B.A."/>
            <person name="Magnuson J.K."/>
            <person name="Henrissat B."/>
            <person name="Mortensen U.H."/>
            <person name="Larsen T.O."/>
            <person name="Devries R.P."/>
            <person name="Grigoriev I.V."/>
            <person name="Machida M."/>
            <person name="Baker S.E."/>
            <person name="Andersen M.R."/>
        </authorList>
    </citation>
    <scope>NUCLEOTIDE SEQUENCE [LARGE SCALE GENOMIC DNA]</scope>
    <source>
        <strain evidence="2 3">CBS 117626</strain>
    </source>
</reference>
<dbReference type="EMBL" id="ML738854">
    <property type="protein sequence ID" value="KAE8155476.1"/>
    <property type="molecule type" value="Genomic_DNA"/>
</dbReference>
<gene>
    <name evidence="2" type="ORF">BDV40DRAFT_306975</name>
</gene>
<evidence type="ECO:0000313" key="2">
    <source>
        <dbReference type="EMBL" id="KAE8155476.1"/>
    </source>
</evidence>
<name>A0A5N6UA25_ASPTM</name>
<protein>
    <submittedName>
        <fullName evidence="2">Uncharacterized protein</fullName>
    </submittedName>
</protein>
<organism evidence="2 3">
    <name type="scientific">Aspergillus tamarii</name>
    <dbReference type="NCBI Taxonomy" id="41984"/>
    <lineage>
        <taxon>Eukaryota</taxon>
        <taxon>Fungi</taxon>
        <taxon>Dikarya</taxon>
        <taxon>Ascomycota</taxon>
        <taxon>Pezizomycotina</taxon>
        <taxon>Eurotiomycetes</taxon>
        <taxon>Eurotiomycetidae</taxon>
        <taxon>Eurotiales</taxon>
        <taxon>Aspergillaceae</taxon>
        <taxon>Aspergillus</taxon>
        <taxon>Aspergillus subgen. Circumdati</taxon>
    </lineage>
</organism>
<evidence type="ECO:0000256" key="1">
    <source>
        <dbReference type="SAM" id="MobiDB-lite"/>
    </source>
</evidence>
<evidence type="ECO:0000313" key="3">
    <source>
        <dbReference type="Proteomes" id="UP000326950"/>
    </source>
</evidence>